<dbReference type="PANTHER" id="PTHR31157:SF1">
    <property type="entry name" value="SCP DOMAIN-CONTAINING PROTEIN"/>
    <property type="match status" value="1"/>
</dbReference>
<dbReference type="AlphaFoldDB" id="A0A173LPQ3"/>
<dbReference type="RefSeq" id="WP_067478847.1">
    <property type="nucleotide sequence ID" value="NZ_CP015961.1"/>
</dbReference>
<feature type="compositionally biased region" description="Polar residues" evidence="1">
    <location>
        <begin position="1"/>
        <end position="19"/>
    </location>
</feature>
<feature type="domain" description="SCP" evidence="2">
    <location>
        <begin position="129"/>
        <end position="233"/>
    </location>
</feature>
<evidence type="ECO:0000313" key="4">
    <source>
        <dbReference type="Proteomes" id="UP000186104"/>
    </source>
</evidence>
<dbReference type="Gene3D" id="3.40.33.10">
    <property type="entry name" value="CAP"/>
    <property type="match status" value="1"/>
</dbReference>
<dbReference type="OrthoDB" id="68195at2"/>
<dbReference type="SUPFAM" id="SSF55797">
    <property type="entry name" value="PR-1-like"/>
    <property type="match status" value="1"/>
</dbReference>
<protein>
    <submittedName>
        <fullName evidence="3">Putative membrane protein YlbC</fullName>
    </submittedName>
</protein>
<name>A0A173LPQ3_9ACTN</name>
<evidence type="ECO:0000256" key="1">
    <source>
        <dbReference type="SAM" id="MobiDB-lite"/>
    </source>
</evidence>
<dbReference type="InterPro" id="IPR035940">
    <property type="entry name" value="CAP_sf"/>
</dbReference>
<evidence type="ECO:0000313" key="3">
    <source>
        <dbReference type="EMBL" id="ANI93913.1"/>
    </source>
</evidence>
<dbReference type="Pfam" id="PF00188">
    <property type="entry name" value="CAP"/>
    <property type="match status" value="1"/>
</dbReference>
<sequence>MTHGTTNTPDGHAKTSTKAASGARRPLGRMVAGTVAAATPLLMVTPTADAQGSADLALPDPQQIQRDIHDQVVTAVLNALGGMPSIPGIGRPADIAANIAAGSGGVPVSVPGTGGGHATDPAAMSRSVFDATNNYRTQRGLRPLAWNQHAADVASAHAAHLSRVGGVAHNQGALDQGMGENIAASSDPCDAACFVRLWENSPGHKINLEDPAYRGLGVGVAVNNGRVWVVQDFTY</sequence>
<feature type="region of interest" description="Disordered" evidence="1">
    <location>
        <begin position="1"/>
        <end position="25"/>
    </location>
</feature>
<dbReference type="PANTHER" id="PTHR31157">
    <property type="entry name" value="SCP DOMAIN-CONTAINING PROTEIN"/>
    <property type="match status" value="1"/>
</dbReference>
<dbReference type="STRING" id="499555.BJL86_3154"/>
<dbReference type="KEGG" id="dtm:BJL86_3154"/>
<proteinExistence type="predicted"/>
<dbReference type="InterPro" id="IPR014044">
    <property type="entry name" value="CAP_dom"/>
</dbReference>
<reference evidence="3 4" key="1">
    <citation type="submission" date="2016-06" db="EMBL/GenBank/DDBJ databases">
        <title>Complete genome sequence of a saline-alkali tolerant type strain Dietzia timorensis ID05-A0528T.</title>
        <authorList>
            <person name="Wu X."/>
        </authorList>
    </citation>
    <scope>NUCLEOTIDE SEQUENCE [LARGE SCALE GENOMIC DNA]</scope>
    <source>
        <strain evidence="3 4">ID05-A0528</strain>
    </source>
</reference>
<gene>
    <name evidence="3" type="ORF">BJL86_3154</name>
</gene>
<organism evidence="3 4">
    <name type="scientific">Dietzia timorensis</name>
    <dbReference type="NCBI Taxonomy" id="499555"/>
    <lineage>
        <taxon>Bacteria</taxon>
        <taxon>Bacillati</taxon>
        <taxon>Actinomycetota</taxon>
        <taxon>Actinomycetes</taxon>
        <taxon>Mycobacteriales</taxon>
        <taxon>Dietziaceae</taxon>
        <taxon>Dietzia</taxon>
    </lineage>
</organism>
<accession>A0A173LPQ3</accession>
<evidence type="ECO:0000259" key="2">
    <source>
        <dbReference type="Pfam" id="PF00188"/>
    </source>
</evidence>
<dbReference type="CDD" id="cd05379">
    <property type="entry name" value="CAP_bacterial"/>
    <property type="match status" value="1"/>
</dbReference>
<dbReference type="Proteomes" id="UP000186104">
    <property type="component" value="Chromosome"/>
</dbReference>
<keyword evidence="4" id="KW-1185">Reference proteome</keyword>
<dbReference type="EMBL" id="CP015961">
    <property type="protein sequence ID" value="ANI93913.1"/>
    <property type="molecule type" value="Genomic_DNA"/>
</dbReference>